<evidence type="ECO:0000313" key="2">
    <source>
        <dbReference type="Proteomes" id="UP000324091"/>
    </source>
</evidence>
<protein>
    <submittedName>
        <fullName evidence="1">Uncharacterized protein</fullName>
    </submittedName>
</protein>
<keyword evidence="2" id="KW-1185">Reference proteome</keyword>
<dbReference type="AlphaFoldDB" id="A0A5C6N4D5"/>
<organism evidence="1 2">
    <name type="scientific">Takifugu flavidus</name>
    <name type="common">sansaifugu</name>
    <dbReference type="NCBI Taxonomy" id="433684"/>
    <lineage>
        <taxon>Eukaryota</taxon>
        <taxon>Metazoa</taxon>
        <taxon>Chordata</taxon>
        <taxon>Craniata</taxon>
        <taxon>Vertebrata</taxon>
        <taxon>Euteleostomi</taxon>
        <taxon>Actinopterygii</taxon>
        <taxon>Neopterygii</taxon>
        <taxon>Teleostei</taxon>
        <taxon>Neoteleostei</taxon>
        <taxon>Acanthomorphata</taxon>
        <taxon>Eupercaria</taxon>
        <taxon>Tetraodontiformes</taxon>
        <taxon>Tetradontoidea</taxon>
        <taxon>Tetraodontidae</taxon>
        <taxon>Takifugu</taxon>
    </lineage>
</organism>
<gene>
    <name evidence="1" type="ORF">D4764_04G0009710</name>
</gene>
<name>A0A5C6N4D5_9TELE</name>
<evidence type="ECO:0000313" key="1">
    <source>
        <dbReference type="EMBL" id="TWW62324.1"/>
    </source>
</evidence>
<comment type="caution">
    <text evidence="1">The sequence shown here is derived from an EMBL/GenBank/DDBJ whole genome shotgun (WGS) entry which is preliminary data.</text>
</comment>
<accession>A0A5C6N4D5</accession>
<proteinExistence type="predicted"/>
<sequence length="35" mass="4307">MAGWVEREEKWKDREEIKEVILYRYLGIHLDNLSS</sequence>
<dbReference type="EMBL" id="RHFK02000017">
    <property type="protein sequence ID" value="TWW62324.1"/>
    <property type="molecule type" value="Genomic_DNA"/>
</dbReference>
<dbReference type="Proteomes" id="UP000324091">
    <property type="component" value="Chromosome 4"/>
</dbReference>
<reference evidence="1 2" key="1">
    <citation type="submission" date="2019-04" db="EMBL/GenBank/DDBJ databases">
        <title>Chromosome genome assembly for Takifugu flavidus.</title>
        <authorList>
            <person name="Xiao S."/>
        </authorList>
    </citation>
    <scope>NUCLEOTIDE SEQUENCE [LARGE SCALE GENOMIC DNA]</scope>
    <source>
        <strain evidence="1">HTHZ2018</strain>
        <tissue evidence="1">Muscle</tissue>
    </source>
</reference>